<feature type="transmembrane region" description="Helical" evidence="2">
    <location>
        <begin position="6"/>
        <end position="30"/>
    </location>
</feature>
<proteinExistence type="predicted"/>
<feature type="compositionally biased region" description="Basic and acidic residues" evidence="1">
    <location>
        <begin position="69"/>
        <end position="93"/>
    </location>
</feature>
<dbReference type="AlphaFoldDB" id="A0A8H2XLC0"/>
<evidence type="ECO:0000313" key="4">
    <source>
        <dbReference type="Proteomes" id="UP000663843"/>
    </source>
</evidence>
<accession>A0A8H2XLC0</accession>
<protein>
    <submittedName>
        <fullName evidence="3">Uncharacterized protein</fullName>
    </submittedName>
</protein>
<dbReference type="Proteomes" id="UP000663843">
    <property type="component" value="Unassembled WGS sequence"/>
</dbReference>
<feature type="region of interest" description="Disordered" evidence="1">
    <location>
        <begin position="69"/>
        <end position="102"/>
    </location>
</feature>
<reference evidence="3" key="1">
    <citation type="submission" date="2021-01" db="EMBL/GenBank/DDBJ databases">
        <authorList>
            <person name="Kaushik A."/>
        </authorList>
    </citation>
    <scope>NUCLEOTIDE SEQUENCE</scope>
    <source>
        <strain evidence="3">AG2-2IIIB</strain>
    </source>
</reference>
<gene>
    <name evidence="3" type="ORF">RDB_LOCUS60911</name>
</gene>
<keyword evidence="2" id="KW-0812">Transmembrane</keyword>
<sequence length="414" mass="45579">MLFSTTQIIFASVASITSVLLVLEVLSLLVGTVRRHWAKHLLCTGSHTTKTLASNAYIIEVADTTPIKADFKPEHPTRRGANSDEKVHLDEKASASTPTSKNVQLQRKVLKVKFVDIPKNLKTMNNWPATGLPKQQRLRLVASVPRTSARTDPIINVQGAAQGVLGSNRDSARHSVLLPVTTPVALRASQSAPARMSRTTRPSQARRIVPTKRLVSPRDDEVEPTHTKRLRLFHSYASPVQTAIIPPQRSVSALPIPSPLSSNSPPTSIASSDSVMSPSELTYERQVKRARPTLGPATRHEVSSSGKPGALPRVSLLATNSTEIQDVEMLVADALETPELTISSPDMEMHEWSEREALPPPNPVFDEDMRSPFDDDVEMGEWKEVCAVMVGVYVDEDIMMRDWTDEDVEMVEVT</sequence>
<evidence type="ECO:0000256" key="1">
    <source>
        <dbReference type="SAM" id="MobiDB-lite"/>
    </source>
</evidence>
<keyword evidence="2" id="KW-0472">Membrane</keyword>
<comment type="caution">
    <text evidence="3">The sequence shown here is derived from an EMBL/GenBank/DDBJ whole genome shotgun (WGS) entry which is preliminary data.</text>
</comment>
<evidence type="ECO:0000256" key="2">
    <source>
        <dbReference type="SAM" id="Phobius"/>
    </source>
</evidence>
<feature type="region of interest" description="Disordered" evidence="1">
    <location>
        <begin position="256"/>
        <end position="309"/>
    </location>
</feature>
<evidence type="ECO:0000313" key="3">
    <source>
        <dbReference type="EMBL" id="CAE6427936.1"/>
    </source>
</evidence>
<name>A0A8H2XLC0_9AGAM</name>
<feature type="compositionally biased region" description="Low complexity" evidence="1">
    <location>
        <begin position="256"/>
        <end position="274"/>
    </location>
</feature>
<dbReference type="EMBL" id="CAJMWT010001976">
    <property type="protein sequence ID" value="CAE6427936.1"/>
    <property type="molecule type" value="Genomic_DNA"/>
</dbReference>
<organism evidence="3 4">
    <name type="scientific">Rhizoctonia solani</name>
    <dbReference type="NCBI Taxonomy" id="456999"/>
    <lineage>
        <taxon>Eukaryota</taxon>
        <taxon>Fungi</taxon>
        <taxon>Dikarya</taxon>
        <taxon>Basidiomycota</taxon>
        <taxon>Agaricomycotina</taxon>
        <taxon>Agaricomycetes</taxon>
        <taxon>Cantharellales</taxon>
        <taxon>Ceratobasidiaceae</taxon>
        <taxon>Rhizoctonia</taxon>
    </lineage>
</organism>
<keyword evidence="2" id="KW-1133">Transmembrane helix</keyword>